<organism evidence="2 3">
    <name type="scientific">Nocardioides plantarum</name>
    <dbReference type="NCBI Taxonomy" id="29299"/>
    <lineage>
        <taxon>Bacteria</taxon>
        <taxon>Bacillati</taxon>
        <taxon>Actinomycetota</taxon>
        <taxon>Actinomycetes</taxon>
        <taxon>Propionibacteriales</taxon>
        <taxon>Nocardioidaceae</taxon>
        <taxon>Nocardioides</taxon>
    </lineage>
</organism>
<reference evidence="2 3" key="1">
    <citation type="submission" date="2024-09" db="EMBL/GenBank/DDBJ databases">
        <authorList>
            <person name="Sun Q."/>
            <person name="Mori K."/>
        </authorList>
    </citation>
    <scope>NUCLEOTIDE SEQUENCE [LARGE SCALE GENOMIC DNA]</scope>
    <source>
        <strain evidence="2 3">JCM 9626</strain>
    </source>
</reference>
<evidence type="ECO:0000313" key="3">
    <source>
        <dbReference type="Proteomes" id="UP001589750"/>
    </source>
</evidence>
<dbReference type="Proteomes" id="UP001589750">
    <property type="component" value="Unassembled WGS sequence"/>
</dbReference>
<proteinExistence type="predicted"/>
<sequence>MKKLRIAAVALATAALLVPASGVAHAKGGDDGGNDDNGGGGGGTASAGNYAVTVNGTTYDPAPGKDVKVKDLTVRGVVKVTGTHTSFTIDPATLGVTDYTLTGAPSPERMVTSPTVVFAAKTPVLTAAQLRTPVLKQLEVRDGTLVAIFATTAGKLKIQAKDAPQGGIFQMEPEFAGNVELVHTLGPGLFYFVNSYTGKINFGNGVDAVATGAGAHRMLLGKDSPQVATKLFQDGRTTRWSVAPGGRLGGVLGEDAIELSQGATNCTSQCQAQNQIRGSLPVPPDPSNPTPLP</sequence>
<protein>
    <submittedName>
        <fullName evidence="2">Uncharacterized protein</fullName>
    </submittedName>
</protein>
<keyword evidence="3" id="KW-1185">Reference proteome</keyword>
<evidence type="ECO:0000256" key="1">
    <source>
        <dbReference type="SAM" id="SignalP"/>
    </source>
</evidence>
<dbReference type="EMBL" id="JBHMDG010000012">
    <property type="protein sequence ID" value="MFB9313489.1"/>
    <property type="molecule type" value="Genomic_DNA"/>
</dbReference>
<name>A0ABV5K9R5_9ACTN</name>
<accession>A0ABV5K9R5</accession>
<dbReference type="RefSeq" id="WP_140007886.1">
    <property type="nucleotide sequence ID" value="NZ_JBHMDG010000012.1"/>
</dbReference>
<evidence type="ECO:0000313" key="2">
    <source>
        <dbReference type="EMBL" id="MFB9313489.1"/>
    </source>
</evidence>
<feature type="signal peptide" evidence="1">
    <location>
        <begin position="1"/>
        <end position="26"/>
    </location>
</feature>
<keyword evidence="1" id="KW-0732">Signal</keyword>
<comment type="caution">
    <text evidence="2">The sequence shown here is derived from an EMBL/GenBank/DDBJ whole genome shotgun (WGS) entry which is preliminary data.</text>
</comment>
<feature type="chain" id="PRO_5045847904" evidence="1">
    <location>
        <begin position="27"/>
        <end position="293"/>
    </location>
</feature>
<gene>
    <name evidence="2" type="ORF">ACFFRI_10590</name>
</gene>